<feature type="domain" description="Glycosyltransferase 2-like" evidence="1">
    <location>
        <begin position="4"/>
        <end position="132"/>
    </location>
</feature>
<evidence type="ECO:0000313" key="3">
    <source>
        <dbReference type="Proteomes" id="UP000060487"/>
    </source>
</evidence>
<dbReference type="PANTHER" id="PTHR22916:SF3">
    <property type="entry name" value="UDP-GLCNAC:BETAGAL BETA-1,3-N-ACETYLGLUCOSAMINYLTRANSFERASE-LIKE PROTEIN 1"/>
    <property type="match status" value="1"/>
</dbReference>
<evidence type="ECO:0000313" key="2">
    <source>
        <dbReference type="EMBL" id="KWT82527.1"/>
    </source>
</evidence>
<keyword evidence="2" id="KW-0808">Transferase</keyword>
<dbReference type="EMBL" id="LNQR01000087">
    <property type="protein sequence ID" value="KWT82527.1"/>
    <property type="molecule type" value="Genomic_DNA"/>
</dbReference>
<keyword evidence="3" id="KW-1185">Reference proteome</keyword>
<dbReference type="GO" id="GO:0016757">
    <property type="term" value="F:glycosyltransferase activity"/>
    <property type="evidence" value="ECO:0007669"/>
    <property type="project" value="UniProtKB-KW"/>
</dbReference>
<dbReference type="PANTHER" id="PTHR22916">
    <property type="entry name" value="GLYCOSYLTRANSFERASE"/>
    <property type="match status" value="1"/>
</dbReference>
<dbReference type="InterPro" id="IPR001173">
    <property type="entry name" value="Glyco_trans_2-like"/>
</dbReference>
<proteinExistence type="predicted"/>
<comment type="caution">
    <text evidence="2">The sequence shown here is derived from an EMBL/GenBank/DDBJ whole genome shotgun (WGS) entry which is preliminary data.</text>
</comment>
<dbReference type="Pfam" id="PF00535">
    <property type="entry name" value="Glycos_transf_2"/>
    <property type="match status" value="1"/>
</dbReference>
<accession>A0ABR5SCZ4</accession>
<keyword evidence="2" id="KW-0328">Glycosyltransferase</keyword>
<protein>
    <submittedName>
        <fullName evidence="2">Glycosyl transferase</fullName>
        <ecNumber evidence="2">2.4.-.-</ecNumber>
    </submittedName>
</protein>
<name>A0ABR5SCZ4_9BACT</name>
<dbReference type="Proteomes" id="UP000060487">
    <property type="component" value="Unassembled WGS sequence"/>
</dbReference>
<dbReference type="SUPFAM" id="SSF53448">
    <property type="entry name" value="Nucleotide-diphospho-sugar transferases"/>
    <property type="match status" value="1"/>
</dbReference>
<reference evidence="2 3" key="1">
    <citation type="submission" date="2015-11" db="EMBL/GenBank/DDBJ databases">
        <authorList>
            <person name="Lin W."/>
        </authorList>
    </citation>
    <scope>NUCLEOTIDE SEQUENCE [LARGE SCALE GENOMIC DNA]</scope>
    <source>
        <strain evidence="2 3">HCH-1</strain>
    </source>
</reference>
<dbReference type="RefSeq" id="WP_236861726.1">
    <property type="nucleotide sequence ID" value="NZ_LNQR01000087.1"/>
</dbReference>
<gene>
    <name evidence="2" type="ORF">ASN18_2469</name>
</gene>
<dbReference type="InterPro" id="IPR029044">
    <property type="entry name" value="Nucleotide-diphossugar_trans"/>
</dbReference>
<sequence>MLLTVAIPNYNGAAYIRDTIISCRNISLPHDAFEILIVDNASTDNSVKIAGELTALFPNIRIIENSVNIGRLPNWKKCISEARGTYLNFLFVTNEFHKDNDIHELARIMERDDSISMSVSPFFIETSQGQSALINVFEGRSVKKEGIKFIQDRLLHDGELICGYLQANLMRVIDLIDIQLNEALPYCADQIFAGQALLKRKYVYFSTRPRVVLGIYKNPQRFTANSKAEDIMKNFLSAAHILTRMVDIKPSKLTRFYGEQLRILFIMKFFNSHNFSMKSNYLKSLIYVLESARDEGIRIADIVAHFIIKAAMNKLKPFIKLMRRLLY</sequence>
<organism evidence="2 3">
    <name type="scientific">Candidatus Magnetominusculus xianensis</name>
    <dbReference type="NCBI Taxonomy" id="1748249"/>
    <lineage>
        <taxon>Bacteria</taxon>
        <taxon>Pseudomonadati</taxon>
        <taxon>Nitrospirota</taxon>
        <taxon>Nitrospiria</taxon>
        <taxon>Nitrospirales</taxon>
        <taxon>Nitrospiraceae</taxon>
        <taxon>Candidatus Magnetominusculus</taxon>
    </lineage>
</organism>
<evidence type="ECO:0000259" key="1">
    <source>
        <dbReference type="Pfam" id="PF00535"/>
    </source>
</evidence>
<dbReference type="Gene3D" id="3.90.550.10">
    <property type="entry name" value="Spore Coat Polysaccharide Biosynthesis Protein SpsA, Chain A"/>
    <property type="match status" value="1"/>
</dbReference>
<dbReference type="EC" id="2.4.-.-" evidence="2"/>